<dbReference type="Pfam" id="PF02464">
    <property type="entry name" value="CinA"/>
    <property type="match status" value="1"/>
</dbReference>
<dbReference type="Proteomes" id="UP001268683">
    <property type="component" value="Chromosome"/>
</dbReference>
<evidence type="ECO:0000259" key="1">
    <source>
        <dbReference type="Pfam" id="PF02464"/>
    </source>
</evidence>
<feature type="domain" description="CinA C-terminal" evidence="1">
    <location>
        <begin position="2"/>
        <end position="156"/>
    </location>
</feature>
<dbReference type="NCBIfam" id="TIGR00199">
    <property type="entry name" value="PncC_domain"/>
    <property type="match status" value="1"/>
</dbReference>
<organism evidence="2 3">
    <name type="scientific">Temperatibacter marinus</name>
    <dbReference type="NCBI Taxonomy" id="1456591"/>
    <lineage>
        <taxon>Bacteria</taxon>
        <taxon>Pseudomonadati</taxon>
        <taxon>Pseudomonadota</taxon>
        <taxon>Alphaproteobacteria</taxon>
        <taxon>Kordiimonadales</taxon>
        <taxon>Temperatibacteraceae</taxon>
        <taxon>Temperatibacter</taxon>
    </lineage>
</organism>
<evidence type="ECO:0000313" key="3">
    <source>
        <dbReference type="Proteomes" id="UP001268683"/>
    </source>
</evidence>
<gene>
    <name evidence="2" type="ORF">QGN29_12295</name>
</gene>
<accession>A0AA52EGY7</accession>
<dbReference type="AlphaFoldDB" id="A0AA52EGY7"/>
<proteinExistence type="predicted"/>
<dbReference type="KEGG" id="tmk:QGN29_12295"/>
<dbReference type="Gene3D" id="3.90.950.20">
    <property type="entry name" value="CinA-like"/>
    <property type="match status" value="1"/>
</dbReference>
<evidence type="ECO:0000313" key="2">
    <source>
        <dbReference type="EMBL" id="WND02329.1"/>
    </source>
</evidence>
<dbReference type="SUPFAM" id="SSF142433">
    <property type="entry name" value="CinA-like"/>
    <property type="match status" value="1"/>
</dbReference>
<keyword evidence="3" id="KW-1185">Reference proteome</keyword>
<dbReference type="RefSeq" id="WP_310798165.1">
    <property type="nucleotide sequence ID" value="NZ_CP123872.1"/>
</dbReference>
<dbReference type="InterPro" id="IPR036653">
    <property type="entry name" value="CinA-like_C"/>
</dbReference>
<reference evidence="2" key="1">
    <citation type="submission" date="2023-04" db="EMBL/GenBank/DDBJ databases">
        <title>Complete genome sequence of Temperatibacter marinus.</title>
        <authorList>
            <person name="Rong J.-C."/>
            <person name="Yi M.-L."/>
            <person name="Zhao Q."/>
        </authorList>
    </citation>
    <scope>NUCLEOTIDE SEQUENCE</scope>
    <source>
        <strain evidence="2">NBRC 110045</strain>
    </source>
</reference>
<dbReference type="InterPro" id="IPR008136">
    <property type="entry name" value="CinA_C"/>
</dbReference>
<dbReference type="EMBL" id="CP123872">
    <property type="protein sequence ID" value="WND02329.1"/>
    <property type="molecule type" value="Genomic_DNA"/>
</dbReference>
<protein>
    <submittedName>
        <fullName evidence="2">CinA family protein</fullName>
    </submittedName>
</protein>
<sequence length="158" mass="16444">MKTLAEQVIEKASEKSVMIATVESCTGGLIIGALTNVAGSSAVVDRGFITYSNESKQDMVNVSIKSLEKFGAVSEAVAGEMAFGGLTHSKADLSISVTGIAGPGGGTDEKPVGMVCFGRAELGQPPHTETMIFEDNGRESIRKATIEHALKLLLEALS</sequence>
<name>A0AA52EGY7_9PROT</name>